<evidence type="ECO:0000313" key="5">
    <source>
        <dbReference type="EMBL" id="MTH66966.1"/>
    </source>
</evidence>
<evidence type="ECO:0000256" key="2">
    <source>
        <dbReference type="ARBA" id="ARBA00023125"/>
    </source>
</evidence>
<comment type="caution">
    <text evidence="5">The sequence shown here is derived from an EMBL/GenBank/DDBJ whole genome shotgun (WGS) entry which is preliminary data.</text>
</comment>
<keyword evidence="6" id="KW-1185">Reference proteome</keyword>
<evidence type="ECO:0000259" key="4">
    <source>
        <dbReference type="PROSITE" id="PS50987"/>
    </source>
</evidence>
<dbReference type="InterPro" id="IPR051081">
    <property type="entry name" value="HTH_MetalResp_TranReg"/>
</dbReference>
<keyword evidence="1" id="KW-0805">Transcription regulation</keyword>
<dbReference type="CDD" id="cd00090">
    <property type="entry name" value="HTH_ARSR"/>
    <property type="match status" value="1"/>
</dbReference>
<feature type="domain" description="HTH arsR-type" evidence="4">
    <location>
        <begin position="39"/>
        <end position="131"/>
    </location>
</feature>
<dbReference type="PROSITE" id="PS00846">
    <property type="entry name" value="HTH_ARSR_1"/>
    <property type="match status" value="1"/>
</dbReference>
<dbReference type="SUPFAM" id="SSF46785">
    <property type="entry name" value="Winged helix' DNA-binding domain"/>
    <property type="match status" value="1"/>
</dbReference>
<evidence type="ECO:0000256" key="3">
    <source>
        <dbReference type="ARBA" id="ARBA00023163"/>
    </source>
</evidence>
<dbReference type="InterPro" id="IPR036388">
    <property type="entry name" value="WH-like_DNA-bd_sf"/>
</dbReference>
<sequence>MTTFELAPVGAGVRVDLGVEVRPAASGGACCSPLVTEPMDGARAEQLAASFKALADPTRLRLLSIVAKSEGEEACVCDLIEPVGLSQPTVSHHLKILTTAGFLERSKRGTWAYYKLVPGALDRMSQLLADA</sequence>
<keyword evidence="2" id="KW-0238">DNA-binding</keyword>
<evidence type="ECO:0000313" key="6">
    <source>
        <dbReference type="Proteomes" id="UP000433071"/>
    </source>
</evidence>
<dbReference type="InterPro" id="IPR001845">
    <property type="entry name" value="HTH_ArsR_DNA-bd_dom"/>
</dbReference>
<dbReference type="SMART" id="SM00418">
    <property type="entry name" value="HTH_ARSR"/>
    <property type="match status" value="1"/>
</dbReference>
<dbReference type="InterPro" id="IPR011991">
    <property type="entry name" value="ArsR-like_HTH"/>
</dbReference>
<proteinExistence type="predicted"/>
<dbReference type="GO" id="GO:0003700">
    <property type="term" value="F:DNA-binding transcription factor activity"/>
    <property type="evidence" value="ECO:0007669"/>
    <property type="project" value="InterPro"/>
</dbReference>
<reference evidence="5 6" key="1">
    <citation type="submission" date="2019-11" db="EMBL/GenBank/DDBJ databases">
        <title>Agromyces kandeliae sp. nov., isolated from mangrove soil.</title>
        <authorList>
            <person name="Wang R."/>
        </authorList>
    </citation>
    <scope>NUCLEOTIDE SEQUENCE [LARGE SCALE GENOMIC DNA]</scope>
    <source>
        <strain evidence="5 6">JCM 11433</strain>
    </source>
</reference>
<dbReference type="PANTHER" id="PTHR33154:SF18">
    <property type="entry name" value="ARSENICAL RESISTANCE OPERON REPRESSOR"/>
    <property type="match status" value="1"/>
</dbReference>
<dbReference type="EMBL" id="WMLB01000003">
    <property type="protein sequence ID" value="MTH66966.1"/>
    <property type="molecule type" value="Genomic_DNA"/>
</dbReference>
<gene>
    <name evidence="5" type="ORF">GJ743_01100</name>
</gene>
<name>A0A6I3M6L8_9MICO</name>
<dbReference type="PRINTS" id="PR00778">
    <property type="entry name" value="HTHARSR"/>
</dbReference>
<protein>
    <submittedName>
        <fullName evidence="5">Metalloregulator ArsR/SmtB family transcription factor</fullName>
    </submittedName>
</protein>
<evidence type="ECO:0000256" key="1">
    <source>
        <dbReference type="ARBA" id="ARBA00023015"/>
    </source>
</evidence>
<dbReference type="AlphaFoldDB" id="A0A6I3M6L8"/>
<dbReference type="NCBIfam" id="NF033788">
    <property type="entry name" value="HTH_metalloreg"/>
    <property type="match status" value="1"/>
</dbReference>
<organism evidence="5 6">
    <name type="scientific">Agromyces bracchium</name>
    <dbReference type="NCBI Taxonomy" id="88376"/>
    <lineage>
        <taxon>Bacteria</taxon>
        <taxon>Bacillati</taxon>
        <taxon>Actinomycetota</taxon>
        <taxon>Actinomycetes</taxon>
        <taxon>Micrococcales</taxon>
        <taxon>Microbacteriaceae</taxon>
        <taxon>Agromyces</taxon>
    </lineage>
</organism>
<dbReference type="Proteomes" id="UP000433071">
    <property type="component" value="Unassembled WGS sequence"/>
</dbReference>
<dbReference type="InterPro" id="IPR018334">
    <property type="entry name" value="ArsR_HTH"/>
</dbReference>
<dbReference type="OrthoDB" id="9798835at2"/>
<keyword evidence="3" id="KW-0804">Transcription</keyword>
<dbReference type="InterPro" id="IPR036390">
    <property type="entry name" value="WH_DNA-bd_sf"/>
</dbReference>
<accession>A0A6I3M6L8</accession>
<dbReference type="PROSITE" id="PS50987">
    <property type="entry name" value="HTH_ARSR_2"/>
    <property type="match status" value="1"/>
</dbReference>
<dbReference type="PANTHER" id="PTHR33154">
    <property type="entry name" value="TRANSCRIPTIONAL REGULATOR, ARSR FAMILY"/>
    <property type="match status" value="1"/>
</dbReference>
<dbReference type="Pfam" id="PF01022">
    <property type="entry name" value="HTH_5"/>
    <property type="match status" value="1"/>
</dbReference>
<dbReference type="RefSeq" id="WP_155050095.1">
    <property type="nucleotide sequence ID" value="NZ_BAAAIB010000001.1"/>
</dbReference>
<dbReference type="GO" id="GO:0003677">
    <property type="term" value="F:DNA binding"/>
    <property type="evidence" value="ECO:0007669"/>
    <property type="project" value="UniProtKB-KW"/>
</dbReference>
<dbReference type="Gene3D" id="1.10.10.10">
    <property type="entry name" value="Winged helix-like DNA-binding domain superfamily/Winged helix DNA-binding domain"/>
    <property type="match status" value="1"/>
</dbReference>